<name>A0A4T2A3K9_9PSED</name>
<evidence type="ECO:0000313" key="2">
    <source>
        <dbReference type="EMBL" id="TIH10378.1"/>
    </source>
</evidence>
<protein>
    <recommendedName>
        <fullName evidence="4">Type IV secretion protein Rhs</fullName>
    </recommendedName>
</protein>
<dbReference type="Gene3D" id="2.60.200.60">
    <property type="match status" value="1"/>
</dbReference>
<dbReference type="RefSeq" id="WP_136663662.1">
    <property type="nucleotide sequence ID" value="NZ_RFLV01000001.1"/>
</dbReference>
<gene>
    <name evidence="2" type="ORF">D8779_06730</name>
</gene>
<dbReference type="AlphaFoldDB" id="A0A4T2A3K9"/>
<feature type="region of interest" description="Disordered" evidence="1">
    <location>
        <begin position="1"/>
        <end position="22"/>
    </location>
</feature>
<keyword evidence="3" id="KW-1185">Reference proteome</keyword>
<sequence>MSGKPAARVSDPTVCPLPGHSKNPITVGSPNVLFDNLSAARQDDPTACGSSLASNVISNVLINGKPATTVGTVGNHGNPVVAGSGTVIIGNSGGGAPFVPPTPMDIKGVFDEFFVLLDQDSGAPLSGMSYVLRSATGKEIHGVTGVDGKTDKLRSSSAETIELVIAEQSEVVIA</sequence>
<dbReference type="Pfam" id="PF05488">
    <property type="entry name" value="PAAR_motif"/>
    <property type="match status" value="1"/>
</dbReference>
<evidence type="ECO:0000313" key="3">
    <source>
        <dbReference type="Proteomes" id="UP000307541"/>
    </source>
</evidence>
<evidence type="ECO:0000256" key="1">
    <source>
        <dbReference type="SAM" id="MobiDB-lite"/>
    </source>
</evidence>
<dbReference type="EMBL" id="RFLV01000001">
    <property type="protein sequence ID" value="TIH10378.1"/>
    <property type="molecule type" value="Genomic_DNA"/>
</dbReference>
<dbReference type="Proteomes" id="UP000307541">
    <property type="component" value="Unassembled WGS sequence"/>
</dbReference>
<dbReference type="InterPro" id="IPR008727">
    <property type="entry name" value="PAAR_motif"/>
</dbReference>
<organism evidence="2 3">
    <name type="scientific">Pseudomonas leptonychotis</name>
    <dbReference type="NCBI Taxonomy" id="2448482"/>
    <lineage>
        <taxon>Bacteria</taxon>
        <taxon>Pseudomonadati</taxon>
        <taxon>Pseudomonadota</taxon>
        <taxon>Gammaproteobacteria</taxon>
        <taxon>Pseudomonadales</taxon>
        <taxon>Pseudomonadaceae</taxon>
        <taxon>Pseudomonas</taxon>
    </lineage>
</organism>
<comment type="caution">
    <text evidence="2">The sequence shown here is derived from an EMBL/GenBank/DDBJ whole genome shotgun (WGS) entry which is preliminary data.</text>
</comment>
<dbReference type="OrthoDB" id="6686920at2"/>
<proteinExistence type="predicted"/>
<accession>A0A4T2A3K9</accession>
<dbReference type="CDD" id="cd14743">
    <property type="entry name" value="PAAR_CT_1"/>
    <property type="match status" value="1"/>
</dbReference>
<evidence type="ECO:0008006" key="4">
    <source>
        <dbReference type="Google" id="ProtNLM"/>
    </source>
</evidence>
<reference evidence="2 3" key="1">
    <citation type="submission" date="2018-10" db="EMBL/GenBank/DDBJ databases">
        <title>Pseudomonas leptonychotis sp. nov., isolated from Weddell seals in Antarctica.</title>
        <authorList>
            <person name="Novakova D."/>
            <person name="Svec P."/>
            <person name="Kralova S."/>
            <person name="Kristofova L."/>
            <person name="Zeman M."/>
            <person name="Pantucek R."/>
            <person name="Maslanova I."/>
            <person name="Sedlacek I."/>
        </authorList>
    </citation>
    <scope>NUCLEOTIDE SEQUENCE [LARGE SCALE GENOMIC DNA]</scope>
    <source>
        <strain evidence="2 3">CCM 8849</strain>
    </source>
</reference>